<protein>
    <submittedName>
        <fullName evidence="1">VPS9 domain</fullName>
    </submittedName>
</protein>
<accession>A0A2H4SS58</accession>
<dbReference type="VEuPathDB" id="FungiDB:A9K55_001419"/>
<dbReference type="InterPro" id="IPR036396">
    <property type="entry name" value="Cyt_P450_sf"/>
</dbReference>
<dbReference type="GO" id="GO:0004497">
    <property type="term" value="F:monooxygenase activity"/>
    <property type="evidence" value="ECO:0007669"/>
    <property type="project" value="InterPro"/>
</dbReference>
<dbReference type="GO" id="GO:0016705">
    <property type="term" value="F:oxidoreductase activity, acting on paired donors, with incorporation or reduction of molecular oxygen"/>
    <property type="evidence" value="ECO:0007669"/>
    <property type="project" value="InterPro"/>
</dbReference>
<evidence type="ECO:0000313" key="1">
    <source>
        <dbReference type="EMBL" id="ATY65929.1"/>
    </source>
</evidence>
<gene>
    <name evidence="1" type="ORF">A9K55_001419</name>
</gene>
<organism evidence="1 2">
    <name type="scientific">Cordyceps militaris</name>
    <name type="common">Caterpillar fungus</name>
    <name type="synonym">Clavaria militaris</name>
    <dbReference type="NCBI Taxonomy" id="73501"/>
    <lineage>
        <taxon>Eukaryota</taxon>
        <taxon>Fungi</taxon>
        <taxon>Dikarya</taxon>
        <taxon>Ascomycota</taxon>
        <taxon>Pezizomycotina</taxon>
        <taxon>Sordariomycetes</taxon>
        <taxon>Hypocreomycetidae</taxon>
        <taxon>Hypocreales</taxon>
        <taxon>Cordycipitaceae</taxon>
        <taxon>Cordyceps</taxon>
    </lineage>
</organism>
<dbReference type="Proteomes" id="UP000323067">
    <property type="component" value="Chromosome iii"/>
</dbReference>
<dbReference type="VEuPathDB" id="FungiDB:CCM_03617"/>
<dbReference type="GO" id="GO:0005506">
    <property type="term" value="F:iron ion binding"/>
    <property type="evidence" value="ECO:0007669"/>
    <property type="project" value="InterPro"/>
</dbReference>
<dbReference type="AlphaFoldDB" id="A0A2H4SS58"/>
<evidence type="ECO:0000313" key="2">
    <source>
        <dbReference type="Proteomes" id="UP000323067"/>
    </source>
</evidence>
<dbReference type="SUPFAM" id="SSF48264">
    <property type="entry name" value="Cytochrome P450"/>
    <property type="match status" value="1"/>
</dbReference>
<reference evidence="1 2" key="1">
    <citation type="journal article" date="2017" name="BMC Genomics">
        <title>Chromosome level assembly and secondary metabolite potential of the parasitic fungus Cordyceps militaris.</title>
        <authorList>
            <person name="Kramer G.J."/>
            <person name="Nodwell J.R."/>
        </authorList>
    </citation>
    <scope>NUCLEOTIDE SEQUENCE [LARGE SCALE GENOMIC DNA]</scope>
    <source>
        <strain evidence="1 2">ATCC 34164</strain>
    </source>
</reference>
<dbReference type="EMBL" id="CP023326">
    <property type="protein sequence ID" value="ATY65929.1"/>
    <property type="molecule type" value="Genomic_DNA"/>
</dbReference>
<dbReference type="GO" id="GO:0020037">
    <property type="term" value="F:heme binding"/>
    <property type="evidence" value="ECO:0007669"/>
    <property type="project" value="InterPro"/>
</dbReference>
<name>A0A2H4SS58_CORMI</name>
<sequence>MIEAEVFDYLALDPTLQAAAGTMDGSKCMAGIAILTAAKTLQGQEVRSKLLAGFAELHHDLNLGFRSVSLLLRRAPFVENQKHDAADAKIGGLYNAAVGERLRSEKEHDSFDLELYELCVQRRLNHSEPQDCTLDGHSAHGGAAHFIHGKFLGCLASCIATEITEGLFQEQVQILGNGNTRSRCSSIKETLRVHSSIHSFMRKATRAIHVPRSHSPGIPQATARNEQHWCIGEQIAYLNLGAVVATLVREFRGLQLGLAAYLPGTQDRQVPTSLCHVFVFSWPVRPDFI</sequence>
<dbReference type="Gene3D" id="1.10.630.10">
    <property type="entry name" value="Cytochrome P450"/>
    <property type="match status" value="1"/>
</dbReference>
<proteinExistence type="predicted"/>